<feature type="domain" description="PPIase cyclophilin-type" evidence="6">
    <location>
        <begin position="60"/>
        <end position="253"/>
    </location>
</feature>
<sequence>MIKKNHAVRLVLIFTLIMGVTSLVIMLSNTLAARQTYYITVDPNTIKLIQLDSPKDGDPIAIVDTTLGEYRFVLYPEQSPNAVENFTSLARSGYYNNTYVFHSEDGVYSAAGAPNKDGSANDNSHELVKRELHQDLWPFKGAVMAMNTTLDKTFKEKLLGGGTYYNGSRFMVLNTVEFNDEFKKELKEVSESQQLADAFIKMGGVPNFSQQMTVIGQVYSGLDVVEKLASLETQDQGSYKFPVDDIMINSVTISTYSEADEKAVTTAKTSTAVTTTVTTTAAETATK</sequence>
<dbReference type="InterPro" id="IPR044666">
    <property type="entry name" value="Cyclophilin_A-like"/>
</dbReference>
<dbReference type="RefSeq" id="WP_242872837.1">
    <property type="nucleotide sequence ID" value="NZ_FNWV01000003.1"/>
</dbReference>
<dbReference type="GO" id="GO:0003755">
    <property type="term" value="F:peptidyl-prolyl cis-trans isomerase activity"/>
    <property type="evidence" value="ECO:0007669"/>
    <property type="project" value="UniProtKB-KW"/>
</dbReference>
<gene>
    <name evidence="7" type="ORF">SAMN02910265_01222</name>
</gene>
<protein>
    <recommendedName>
        <fullName evidence="2">peptidylprolyl isomerase</fullName>
        <ecNumber evidence="2">5.2.1.8</ecNumber>
    </recommendedName>
</protein>
<dbReference type="EMBL" id="FNWV01000003">
    <property type="protein sequence ID" value="SEH52157.1"/>
    <property type="molecule type" value="Genomic_DNA"/>
</dbReference>
<dbReference type="PANTHER" id="PTHR45625">
    <property type="entry name" value="PEPTIDYL-PROLYL CIS-TRANS ISOMERASE-RELATED"/>
    <property type="match status" value="1"/>
</dbReference>
<dbReference type="Proteomes" id="UP000183190">
    <property type="component" value="Unassembled WGS sequence"/>
</dbReference>
<evidence type="ECO:0000259" key="6">
    <source>
        <dbReference type="PROSITE" id="PS50072"/>
    </source>
</evidence>
<evidence type="ECO:0000256" key="1">
    <source>
        <dbReference type="ARBA" id="ARBA00002388"/>
    </source>
</evidence>
<dbReference type="InterPro" id="IPR029000">
    <property type="entry name" value="Cyclophilin-like_dom_sf"/>
</dbReference>
<feature type="transmembrane region" description="Helical" evidence="5">
    <location>
        <begin position="7"/>
        <end position="27"/>
    </location>
</feature>
<evidence type="ECO:0000256" key="4">
    <source>
        <dbReference type="ARBA" id="ARBA00023235"/>
    </source>
</evidence>
<name>A0A1H6J042_RUMFL</name>
<evidence type="ECO:0000256" key="3">
    <source>
        <dbReference type="ARBA" id="ARBA00023110"/>
    </source>
</evidence>
<dbReference type="SUPFAM" id="SSF50891">
    <property type="entry name" value="Cyclophilin-like"/>
    <property type="match status" value="1"/>
</dbReference>
<dbReference type="Gene3D" id="2.40.100.10">
    <property type="entry name" value="Cyclophilin-like"/>
    <property type="match status" value="1"/>
</dbReference>
<keyword evidence="5" id="KW-1133">Transmembrane helix</keyword>
<accession>A0A1H6J042</accession>
<keyword evidence="5" id="KW-0472">Membrane</keyword>
<dbReference type="Pfam" id="PF00160">
    <property type="entry name" value="Pro_isomerase"/>
    <property type="match status" value="1"/>
</dbReference>
<dbReference type="EC" id="5.2.1.8" evidence="2"/>
<keyword evidence="3" id="KW-0697">Rotamase</keyword>
<organism evidence="7 8">
    <name type="scientific">Ruminococcus flavefaciens</name>
    <dbReference type="NCBI Taxonomy" id="1265"/>
    <lineage>
        <taxon>Bacteria</taxon>
        <taxon>Bacillati</taxon>
        <taxon>Bacillota</taxon>
        <taxon>Clostridia</taxon>
        <taxon>Eubacteriales</taxon>
        <taxon>Oscillospiraceae</taxon>
        <taxon>Ruminococcus</taxon>
    </lineage>
</organism>
<evidence type="ECO:0000313" key="8">
    <source>
        <dbReference type="Proteomes" id="UP000183190"/>
    </source>
</evidence>
<dbReference type="PROSITE" id="PS50072">
    <property type="entry name" value="CSA_PPIASE_2"/>
    <property type="match status" value="1"/>
</dbReference>
<dbReference type="AlphaFoldDB" id="A0A1H6J042"/>
<evidence type="ECO:0000313" key="7">
    <source>
        <dbReference type="EMBL" id="SEH52157.1"/>
    </source>
</evidence>
<keyword evidence="5" id="KW-0812">Transmembrane</keyword>
<comment type="function">
    <text evidence="1">PPIases accelerate the folding of proteins. It catalyzes the cis-trans isomerization of proline imidic peptide bonds in oligopeptides.</text>
</comment>
<proteinExistence type="predicted"/>
<dbReference type="InterPro" id="IPR002130">
    <property type="entry name" value="Cyclophilin-type_PPIase_dom"/>
</dbReference>
<dbReference type="PANTHER" id="PTHR45625:SF4">
    <property type="entry name" value="PEPTIDYLPROLYL ISOMERASE DOMAIN AND WD REPEAT-CONTAINING PROTEIN 1"/>
    <property type="match status" value="1"/>
</dbReference>
<keyword evidence="4 7" id="KW-0413">Isomerase</keyword>
<evidence type="ECO:0000256" key="5">
    <source>
        <dbReference type="SAM" id="Phobius"/>
    </source>
</evidence>
<reference evidence="7 8" key="1">
    <citation type="submission" date="2016-10" db="EMBL/GenBank/DDBJ databases">
        <authorList>
            <person name="de Groot N.N."/>
        </authorList>
    </citation>
    <scope>NUCLEOTIDE SEQUENCE [LARGE SCALE GENOMIC DNA]</scope>
    <source>
        <strain evidence="7 8">YAD2003</strain>
    </source>
</reference>
<evidence type="ECO:0000256" key="2">
    <source>
        <dbReference type="ARBA" id="ARBA00013194"/>
    </source>
</evidence>